<dbReference type="Proteomes" id="UP000199315">
    <property type="component" value="Unassembled WGS sequence"/>
</dbReference>
<feature type="transmembrane region" description="Helical" evidence="1">
    <location>
        <begin position="79"/>
        <end position="99"/>
    </location>
</feature>
<protein>
    <recommendedName>
        <fullName evidence="4">Membrane protein YesL</fullName>
    </recommendedName>
</protein>
<dbReference type="STRING" id="1619234.SAMN05421730_101833"/>
<feature type="transmembrane region" description="Helical" evidence="1">
    <location>
        <begin position="171"/>
        <end position="192"/>
    </location>
</feature>
<name>A0A1D3TVR7_9FIRM</name>
<feature type="transmembrane region" description="Helical" evidence="1">
    <location>
        <begin position="144"/>
        <end position="165"/>
    </location>
</feature>
<organism evidence="2 3">
    <name type="scientific">Anaerobium acetethylicum</name>
    <dbReference type="NCBI Taxonomy" id="1619234"/>
    <lineage>
        <taxon>Bacteria</taxon>
        <taxon>Bacillati</taxon>
        <taxon>Bacillota</taxon>
        <taxon>Clostridia</taxon>
        <taxon>Lachnospirales</taxon>
        <taxon>Lachnospiraceae</taxon>
        <taxon>Anaerobium</taxon>
    </lineage>
</organism>
<dbReference type="InterPro" id="IPR006938">
    <property type="entry name" value="DUF624"/>
</dbReference>
<sequence>MLARLFDYDNPVIRFLGKLADIWILHILWLVCCVPIVTIGASTTAAFYAAMKMESNQGYVAKNFFESFRTNFRQATRMWGILSVTGILILFDIYFWYVIQEKSSVVMLAFSIGLFAAYMIEFVYAFAGLARFENTTKNLMKNGFLMAMLHFPQTFAILIVLGVAGYLTTTIFLATFILITFGCGFVIYLISVQLNRVFADYMPKEE</sequence>
<evidence type="ECO:0000313" key="2">
    <source>
        <dbReference type="EMBL" id="SCP98244.1"/>
    </source>
</evidence>
<dbReference type="RefSeq" id="WP_091235153.1">
    <property type="nucleotide sequence ID" value="NZ_FMKA01000018.1"/>
</dbReference>
<keyword evidence="1" id="KW-0812">Transmembrane</keyword>
<keyword evidence="1" id="KW-0472">Membrane</keyword>
<keyword evidence="1" id="KW-1133">Transmembrane helix</keyword>
<evidence type="ECO:0000256" key="1">
    <source>
        <dbReference type="SAM" id="Phobius"/>
    </source>
</evidence>
<proteinExistence type="predicted"/>
<dbReference type="Pfam" id="PF04854">
    <property type="entry name" value="DUF624"/>
    <property type="match status" value="1"/>
</dbReference>
<dbReference type="AlphaFoldDB" id="A0A1D3TVR7"/>
<evidence type="ECO:0000313" key="3">
    <source>
        <dbReference type="Proteomes" id="UP000199315"/>
    </source>
</evidence>
<dbReference type="OrthoDB" id="9814991at2"/>
<feature type="transmembrane region" description="Helical" evidence="1">
    <location>
        <begin position="105"/>
        <end position="132"/>
    </location>
</feature>
<keyword evidence="3" id="KW-1185">Reference proteome</keyword>
<reference evidence="2 3" key="1">
    <citation type="submission" date="2016-09" db="EMBL/GenBank/DDBJ databases">
        <authorList>
            <person name="Capua I."/>
            <person name="De Benedictis P."/>
            <person name="Joannis T."/>
            <person name="Lombin L.H."/>
            <person name="Cattoli G."/>
        </authorList>
    </citation>
    <scope>NUCLEOTIDE SEQUENCE [LARGE SCALE GENOMIC DNA]</scope>
    <source>
        <strain evidence="2 3">GluBS11</strain>
    </source>
</reference>
<evidence type="ECO:0008006" key="4">
    <source>
        <dbReference type="Google" id="ProtNLM"/>
    </source>
</evidence>
<feature type="transmembrane region" description="Helical" evidence="1">
    <location>
        <begin position="23"/>
        <end position="49"/>
    </location>
</feature>
<gene>
    <name evidence="2" type="ORF">SAMN05421730_101833</name>
</gene>
<dbReference type="EMBL" id="FMKA01000018">
    <property type="protein sequence ID" value="SCP98244.1"/>
    <property type="molecule type" value="Genomic_DNA"/>
</dbReference>
<accession>A0A1D3TVR7</accession>